<organism evidence="1 2">
    <name type="scientific">Papaver somniferum</name>
    <name type="common">Opium poppy</name>
    <dbReference type="NCBI Taxonomy" id="3469"/>
    <lineage>
        <taxon>Eukaryota</taxon>
        <taxon>Viridiplantae</taxon>
        <taxon>Streptophyta</taxon>
        <taxon>Embryophyta</taxon>
        <taxon>Tracheophyta</taxon>
        <taxon>Spermatophyta</taxon>
        <taxon>Magnoliopsida</taxon>
        <taxon>Ranunculales</taxon>
        <taxon>Papaveraceae</taxon>
        <taxon>Papaveroideae</taxon>
        <taxon>Papaver</taxon>
    </lineage>
</organism>
<protein>
    <submittedName>
        <fullName evidence="1">Uncharacterized protein</fullName>
    </submittedName>
</protein>
<dbReference type="Gramene" id="RZC74885">
    <property type="protein sequence ID" value="RZC74885"/>
    <property type="gene ID" value="C5167_050362"/>
</dbReference>
<dbReference type="AlphaFoldDB" id="A0A4Y7KSN1"/>
<dbReference type="EMBL" id="CM010722">
    <property type="protein sequence ID" value="RZC74885.1"/>
    <property type="molecule type" value="Genomic_DNA"/>
</dbReference>
<reference evidence="1 2" key="1">
    <citation type="journal article" date="2018" name="Science">
        <title>The opium poppy genome and morphinan production.</title>
        <authorList>
            <person name="Guo L."/>
            <person name="Winzer T."/>
            <person name="Yang X."/>
            <person name="Li Y."/>
            <person name="Ning Z."/>
            <person name="He Z."/>
            <person name="Teodor R."/>
            <person name="Lu Y."/>
            <person name="Bowser T.A."/>
            <person name="Graham I.A."/>
            <person name="Ye K."/>
        </authorList>
    </citation>
    <scope>NUCLEOTIDE SEQUENCE [LARGE SCALE GENOMIC DNA]</scope>
    <source>
        <strain evidence="2">cv. HN1</strain>
        <tissue evidence="1">Leaves</tissue>
    </source>
</reference>
<accession>A0A4Y7KSN1</accession>
<dbReference type="Proteomes" id="UP000316621">
    <property type="component" value="Chromosome 8"/>
</dbReference>
<gene>
    <name evidence="1" type="ORF">C5167_050362</name>
</gene>
<name>A0A4Y7KSN1_PAPSO</name>
<sequence>MAENQSMFYSGSNRSDWLLHYYHLLTLHIIKTFLRYYPLASLIVNSPSKRQANIYKTFFHIGETEEGTKWMTRVRMSRNWNVLDFMGTNEVTNLDVFMLMTVMAIQ</sequence>
<proteinExistence type="predicted"/>
<evidence type="ECO:0000313" key="1">
    <source>
        <dbReference type="EMBL" id="RZC74885.1"/>
    </source>
</evidence>
<keyword evidence="2" id="KW-1185">Reference proteome</keyword>
<evidence type="ECO:0000313" key="2">
    <source>
        <dbReference type="Proteomes" id="UP000316621"/>
    </source>
</evidence>